<dbReference type="Pfam" id="PF00067">
    <property type="entry name" value="p450"/>
    <property type="match status" value="2"/>
</dbReference>
<evidence type="ECO:0000256" key="1">
    <source>
        <dbReference type="ARBA" id="ARBA00001143"/>
    </source>
</evidence>
<keyword evidence="23" id="KW-0456">Lyase</keyword>
<evidence type="ECO:0000256" key="29">
    <source>
        <dbReference type="ARBA" id="ARBA00040834"/>
    </source>
</evidence>
<evidence type="ECO:0000256" key="27">
    <source>
        <dbReference type="ARBA" id="ARBA00036475"/>
    </source>
</evidence>
<comment type="similarity">
    <text evidence="4 33">Belongs to the cytochrome P450 family.</text>
</comment>
<dbReference type="GO" id="GO:0016705">
    <property type="term" value="F:oxidoreductase activity, acting on paired donors, with incorporation or reduction of molecular oxygen"/>
    <property type="evidence" value="ECO:0007669"/>
    <property type="project" value="InterPro"/>
</dbReference>
<comment type="subunit">
    <text evidence="5">Monomer.</text>
</comment>
<comment type="catalytic activity">
    <reaction evidence="25">
        <text>(15S)-hydroperoxy-(5Z,8Z,11Z,13E)-eicosatetraenoate + AH2 = (15S)-hydroxy-(5Z,8Z,11Z,13E)-eicosatetraenoate + A + H2O</text>
        <dbReference type="Rhea" id="RHEA:48856"/>
        <dbReference type="ChEBI" id="CHEBI:13193"/>
        <dbReference type="ChEBI" id="CHEBI:15377"/>
        <dbReference type="ChEBI" id="CHEBI:17499"/>
        <dbReference type="ChEBI" id="CHEBI:57409"/>
        <dbReference type="ChEBI" id="CHEBI:57446"/>
    </reaction>
    <physiologicalReaction direction="left-to-right" evidence="25">
        <dbReference type="Rhea" id="RHEA:48857"/>
    </physiologicalReaction>
</comment>
<keyword evidence="20 35" id="KW-0472">Membrane</keyword>
<comment type="function">
    <text evidence="31">Catalyzes the conversion of prostaglandin H2 (PGH2) to thromboxane A2 (TXA2), a potent inducer of blood vessel constriction and platelet aggregation. Also cleaves PGH2 to 12-hydroxy-heptadecatrienoicacid (12-HHT) and malondialdehyde, which is known to act as a mediator of DNA damage. 12-HHT and malondialdehyde are formed stoichiometrically in the same amounts as TXA2. Additionally, displays dehydratase activity, toward (15S)-hydroperoxy-(5Z,8Z,11Z,13E)-eicosatetraenoate (15(S)-HPETE) producing 15-KETE and 15-HETE.</text>
</comment>
<keyword evidence="14" id="KW-0276">Fatty acid metabolism</keyword>
<dbReference type="PRINTS" id="PR00463">
    <property type="entry name" value="EP450I"/>
</dbReference>
<evidence type="ECO:0000256" key="3">
    <source>
        <dbReference type="ARBA" id="ARBA00004477"/>
    </source>
</evidence>
<evidence type="ECO:0000256" key="33">
    <source>
        <dbReference type="RuleBase" id="RU000461"/>
    </source>
</evidence>
<dbReference type="EC" id="5.3.99.5" evidence="28"/>
<keyword evidence="8" id="KW-0444">Lipid biosynthesis</keyword>
<dbReference type="PANTHER" id="PTHR24302">
    <property type="entry name" value="CYTOCHROME P450 FAMILY 3"/>
    <property type="match status" value="1"/>
</dbReference>
<evidence type="ECO:0000256" key="35">
    <source>
        <dbReference type="SAM" id="Phobius"/>
    </source>
</evidence>
<comment type="catalytic activity">
    <reaction evidence="26">
        <text>prostaglandin H2 = (12S)-hydroxy-(5Z,8E,10E)-heptadecatrienoate + malonaldehyde</text>
        <dbReference type="Rhea" id="RHEA:48644"/>
        <dbReference type="ChEBI" id="CHEBI:57405"/>
        <dbReference type="ChEBI" id="CHEBI:90694"/>
        <dbReference type="ChEBI" id="CHEBI:566274"/>
    </reaction>
</comment>
<evidence type="ECO:0000256" key="34">
    <source>
        <dbReference type="SAM" id="MobiDB-lite"/>
    </source>
</evidence>
<comment type="catalytic activity">
    <reaction evidence="2">
        <text>a hydroperoxyeicosatetraenoate = an oxoeicosatetraenoate + H2O</text>
        <dbReference type="Rhea" id="RHEA:55556"/>
        <dbReference type="ChEBI" id="CHEBI:15377"/>
        <dbReference type="ChEBI" id="CHEBI:59720"/>
        <dbReference type="ChEBI" id="CHEBI:131859"/>
        <dbReference type="EC" id="4.2.1.152"/>
    </reaction>
    <physiologicalReaction direction="left-to-right" evidence="2">
        <dbReference type="Rhea" id="RHEA:55557"/>
    </physiologicalReaction>
</comment>
<keyword evidence="10 32" id="KW-0349">Heme</keyword>
<evidence type="ECO:0000256" key="17">
    <source>
        <dbReference type="ARBA" id="ARBA00023004"/>
    </source>
</evidence>
<evidence type="ECO:0000256" key="25">
    <source>
        <dbReference type="ARBA" id="ARBA00036380"/>
    </source>
</evidence>
<evidence type="ECO:0000256" key="15">
    <source>
        <dbReference type="ARBA" id="ARBA00022989"/>
    </source>
</evidence>
<dbReference type="InterPro" id="IPR050705">
    <property type="entry name" value="Cytochrome_P450_3A"/>
</dbReference>
<evidence type="ECO:0000256" key="32">
    <source>
        <dbReference type="PIRSR" id="PIRSR602401-1"/>
    </source>
</evidence>
<evidence type="ECO:0000256" key="4">
    <source>
        <dbReference type="ARBA" id="ARBA00010617"/>
    </source>
</evidence>
<dbReference type="Gene3D" id="1.10.630.10">
    <property type="entry name" value="Cytochrome P450"/>
    <property type="match status" value="1"/>
</dbReference>
<feature type="binding site" description="axial binding residue" evidence="32">
    <location>
        <position position="497"/>
    </location>
    <ligand>
        <name>heme</name>
        <dbReference type="ChEBI" id="CHEBI:30413"/>
    </ligand>
    <ligandPart>
        <name>Fe</name>
        <dbReference type="ChEBI" id="CHEBI:18248"/>
    </ligandPart>
</feature>
<evidence type="ECO:0000256" key="5">
    <source>
        <dbReference type="ARBA" id="ARBA00011245"/>
    </source>
</evidence>
<reference evidence="36" key="2">
    <citation type="journal article" date="2018" name="BMC Genomics">
        <title>Identification of 74 cytochrome P450 genes and co-localized cytochrome P450 genes of the CYP2K, CYP5A, and CYP46A subfamilies in the mangrove killifish Kryptolebias marmoratus.</title>
        <authorList>
            <person name="Lee B.Y."/>
            <person name="Kim D.H."/>
            <person name="Kim H.S."/>
            <person name="Kim B.M."/>
            <person name="Han J."/>
            <person name="Lee J.S."/>
        </authorList>
    </citation>
    <scope>NUCLEOTIDE SEQUENCE</scope>
</reference>
<comment type="catalytic activity">
    <reaction evidence="1">
        <text>(15S)-hydroperoxy-(5Z,8Z,11Z,13E)-eicosatetraenoate = 15-oxo-(5Z,8Z,11Z,13E)-eicosatetraenoate + H2O</text>
        <dbReference type="Rhea" id="RHEA:48636"/>
        <dbReference type="ChEBI" id="CHEBI:15377"/>
        <dbReference type="ChEBI" id="CHEBI:57410"/>
        <dbReference type="ChEBI" id="CHEBI:57446"/>
    </reaction>
    <physiologicalReaction direction="left-to-right" evidence="1">
        <dbReference type="Rhea" id="RHEA:48637"/>
    </physiologicalReaction>
</comment>
<evidence type="ECO:0000256" key="30">
    <source>
        <dbReference type="ARBA" id="ARBA00042726"/>
    </source>
</evidence>
<evidence type="ECO:0000256" key="23">
    <source>
        <dbReference type="ARBA" id="ARBA00023239"/>
    </source>
</evidence>
<evidence type="ECO:0000256" key="6">
    <source>
        <dbReference type="ARBA" id="ARBA00013084"/>
    </source>
</evidence>
<keyword evidence="9" id="KW-0643">Prostaglandin biosynthesis</keyword>
<evidence type="ECO:0000256" key="8">
    <source>
        <dbReference type="ARBA" id="ARBA00022516"/>
    </source>
</evidence>
<evidence type="ECO:0000256" key="21">
    <source>
        <dbReference type="ARBA" id="ARBA00023160"/>
    </source>
</evidence>
<keyword evidence="22" id="KW-0413">Isomerase</keyword>
<feature type="transmembrane region" description="Helical" evidence="35">
    <location>
        <begin position="225"/>
        <end position="245"/>
    </location>
</feature>
<dbReference type="EC" id="4.2.1.152" evidence="6"/>
<evidence type="ECO:0000256" key="10">
    <source>
        <dbReference type="ARBA" id="ARBA00022617"/>
    </source>
</evidence>
<dbReference type="InterPro" id="IPR001128">
    <property type="entry name" value="Cyt_P450"/>
</dbReference>
<dbReference type="PANTHER" id="PTHR24302:SF47">
    <property type="entry name" value="CYTOCHROME P450"/>
    <property type="match status" value="1"/>
</dbReference>
<sequence length="553" mass="63361">METVGDFLNVFSFEASRTKVTLSLFVIFLALLYWYSVYPFSVLSRCGIKHPKPVPFFGNMLMFRKGFFQPLSDIIKTHGRVSGYYFGRKPVVLVADPDMLRQVLVKDFSSFPNRLVRFSNQSLQEDCLLILRNERWKRVRSVVTPTFSAAKLKDMVPLINTATDALMNNLSVHADSGKAFDIHKSFGHFTLDVIASVTFATQVDSQNNPDSPFVRIAQMFISLSFFRPLTLFFTVLFPGILAPFARFVPNKKREQMDKIFISSFQALIKQREEQPPDQRRRDFLQLMLDARSGQEAVSLEHFDTGNHSDELNSKSQQKQPSALNQDKNHSHSKDSLMNRPQKKTITEDEIVGQAFVFILAGYETSRSTLSFTCYLLALHPECQGKVQKEVDDLFTRHDSPDYANIQELKYLDMVVCESLRLYPPGFRFAREVEHDCVVNGHFLPKGANLEVPAGFLHHDPEYWPEPEKFIPERFTPEEKANRHPFVYMPFGAGPRNCVGMRLAQLEIRMALAHFFHRFSVTTCSETKVPLELKSFGTLGPKNGVTVKITRRDK</sequence>
<dbReference type="GO" id="GO:0004796">
    <property type="term" value="F:thromboxane-A synthase activity"/>
    <property type="evidence" value="ECO:0007669"/>
    <property type="project" value="UniProtKB-EC"/>
</dbReference>
<evidence type="ECO:0000256" key="31">
    <source>
        <dbReference type="ARBA" id="ARBA00054825"/>
    </source>
</evidence>
<evidence type="ECO:0000313" key="36">
    <source>
        <dbReference type="EMBL" id="AUX14923.1"/>
    </source>
</evidence>
<comment type="subcellular location">
    <subcellularLocation>
        <location evidence="3">Endoplasmic reticulum membrane</location>
        <topology evidence="3">Multi-pass membrane protein</topology>
    </subcellularLocation>
</comment>
<evidence type="ECO:0000256" key="20">
    <source>
        <dbReference type="ARBA" id="ARBA00023136"/>
    </source>
</evidence>
<dbReference type="SUPFAM" id="SSF48264">
    <property type="entry name" value="Cytochrome P450"/>
    <property type="match status" value="1"/>
</dbReference>
<evidence type="ECO:0000256" key="14">
    <source>
        <dbReference type="ARBA" id="ARBA00022832"/>
    </source>
</evidence>
<comment type="cofactor">
    <cofactor evidence="32">
        <name>heme</name>
        <dbReference type="ChEBI" id="CHEBI:30413"/>
    </cofactor>
</comment>
<dbReference type="InterPro" id="IPR036396">
    <property type="entry name" value="Cyt_P450_sf"/>
</dbReference>
<dbReference type="GO" id="GO:0106256">
    <property type="term" value="F:hydroperoxy icosatetraenoate dehydratase activity"/>
    <property type="evidence" value="ECO:0007669"/>
    <property type="project" value="UniProtKB-EC"/>
</dbReference>
<keyword evidence="7" id="KW-0644">Prostaglandin metabolism</keyword>
<evidence type="ECO:0000256" key="28">
    <source>
        <dbReference type="ARBA" id="ARBA00038872"/>
    </source>
</evidence>
<name>A0A2L0EBV3_KRYMA</name>
<dbReference type="GO" id="GO:0001516">
    <property type="term" value="P:prostaglandin biosynthetic process"/>
    <property type="evidence" value="ECO:0007669"/>
    <property type="project" value="UniProtKB-KW"/>
</dbReference>
<evidence type="ECO:0000256" key="19">
    <source>
        <dbReference type="ARBA" id="ARBA00023098"/>
    </source>
</evidence>
<evidence type="ECO:0000256" key="26">
    <source>
        <dbReference type="ARBA" id="ARBA00036424"/>
    </source>
</evidence>
<dbReference type="InterPro" id="IPR017972">
    <property type="entry name" value="Cyt_P450_CS"/>
</dbReference>
<keyword evidence="16 33" id="KW-0560">Oxidoreductase</keyword>
<evidence type="ECO:0000256" key="18">
    <source>
        <dbReference type="ARBA" id="ARBA00023033"/>
    </source>
</evidence>
<reference evidence="36" key="1">
    <citation type="submission" date="2017-06" db="EMBL/GenBank/DDBJ databases">
        <authorList>
            <person name="Kim H.J."/>
            <person name="Triplett B.A."/>
        </authorList>
    </citation>
    <scope>NUCLEOTIDE SEQUENCE</scope>
</reference>
<evidence type="ECO:0000256" key="7">
    <source>
        <dbReference type="ARBA" id="ARBA00022501"/>
    </source>
</evidence>
<feature type="compositionally biased region" description="Basic and acidic residues" evidence="34">
    <location>
        <begin position="326"/>
        <end position="336"/>
    </location>
</feature>
<dbReference type="GO" id="GO:0005789">
    <property type="term" value="C:endoplasmic reticulum membrane"/>
    <property type="evidence" value="ECO:0007669"/>
    <property type="project" value="UniProtKB-SubCell"/>
</dbReference>
<feature type="transmembrane region" description="Helical" evidence="35">
    <location>
        <begin position="20"/>
        <end position="43"/>
    </location>
</feature>
<keyword evidence="12 32" id="KW-0479">Metal-binding</keyword>
<evidence type="ECO:0000256" key="13">
    <source>
        <dbReference type="ARBA" id="ARBA00022824"/>
    </source>
</evidence>
<dbReference type="GO" id="GO:0020037">
    <property type="term" value="F:heme binding"/>
    <property type="evidence" value="ECO:0007669"/>
    <property type="project" value="InterPro"/>
</dbReference>
<protein>
    <recommendedName>
        <fullName evidence="29">Thromboxane-A synthase</fullName>
        <ecNumber evidence="6">4.2.1.152</ecNumber>
        <ecNumber evidence="28">5.3.99.5</ecNumber>
    </recommendedName>
    <alternativeName>
        <fullName evidence="30">Cytochrome P450 5A1</fullName>
    </alternativeName>
    <alternativeName>
        <fullName evidence="24">Hydroperoxy icosatetraenoate dehydratase</fullName>
    </alternativeName>
</protein>
<accession>A0A2L0EBV3</accession>
<organism evidence="36">
    <name type="scientific">Kryptolebias marmoratus</name>
    <name type="common">Mangrove killifish</name>
    <name type="synonym">Rivulus marmoratus</name>
    <dbReference type="NCBI Taxonomy" id="37003"/>
    <lineage>
        <taxon>Eukaryota</taxon>
        <taxon>Metazoa</taxon>
        <taxon>Chordata</taxon>
        <taxon>Craniata</taxon>
        <taxon>Vertebrata</taxon>
        <taxon>Euteleostomi</taxon>
        <taxon>Actinopterygii</taxon>
        <taxon>Neopterygii</taxon>
        <taxon>Teleostei</taxon>
        <taxon>Neoteleostei</taxon>
        <taxon>Acanthomorphata</taxon>
        <taxon>Ovalentaria</taxon>
        <taxon>Atherinomorphae</taxon>
        <taxon>Cyprinodontiformes</taxon>
        <taxon>Rivulidae</taxon>
        <taxon>Kryptolebias</taxon>
    </lineage>
</organism>
<feature type="region of interest" description="Disordered" evidence="34">
    <location>
        <begin position="304"/>
        <end position="341"/>
    </location>
</feature>
<dbReference type="GO" id="GO:0008395">
    <property type="term" value="F:steroid hydroxylase activity"/>
    <property type="evidence" value="ECO:0007669"/>
    <property type="project" value="TreeGrafter"/>
</dbReference>
<dbReference type="PRINTS" id="PR00385">
    <property type="entry name" value="P450"/>
</dbReference>
<dbReference type="PROSITE" id="PS00086">
    <property type="entry name" value="CYTOCHROME_P450"/>
    <property type="match status" value="1"/>
</dbReference>
<dbReference type="EMBL" id="MF326128">
    <property type="protein sequence ID" value="AUX14923.1"/>
    <property type="molecule type" value="mRNA"/>
</dbReference>
<evidence type="ECO:0000256" key="9">
    <source>
        <dbReference type="ARBA" id="ARBA00022585"/>
    </source>
</evidence>
<evidence type="ECO:0000256" key="11">
    <source>
        <dbReference type="ARBA" id="ARBA00022692"/>
    </source>
</evidence>
<evidence type="ECO:0000256" key="2">
    <source>
        <dbReference type="ARBA" id="ARBA00001719"/>
    </source>
</evidence>
<evidence type="ECO:0000256" key="24">
    <source>
        <dbReference type="ARBA" id="ARBA00033404"/>
    </source>
</evidence>
<dbReference type="GO" id="GO:0005506">
    <property type="term" value="F:iron ion binding"/>
    <property type="evidence" value="ECO:0007669"/>
    <property type="project" value="InterPro"/>
</dbReference>
<keyword evidence="13" id="KW-0256">Endoplasmic reticulum</keyword>
<dbReference type="InterPro" id="IPR002401">
    <property type="entry name" value="Cyt_P450_E_grp-I"/>
</dbReference>
<keyword evidence="18 33" id="KW-0503">Monooxygenase</keyword>
<evidence type="ECO:0000256" key="16">
    <source>
        <dbReference type="ARBA" id="ARBA00023002"/>
    </source>
</evidence>
<proteinExistence type="evidence at transcript level"/>
<keyword evidence="11 35" id="KW-0812">Transmembrane</keyword>
<dbReference type="AlphaFoldDB" id="A0A2L0EBV3"/>
<keyword evidence="21" id="KW-0275">Fatty acid biosynthesis</keyword>
<feature type="compositionally biased region" description="Polar residues" evidence="34">
    <location>
        <begin position="313"/>
        <end position="325"/>
    </location>
</feature>
<keyword evidence="15 35" id="KW-1133">Transmembrane helix</keyword>
<keyword evidence="17 32" id="KW-0408">Iron</keyword>
<comment type="catalytic activity">
    <reaction evidence="27">
        <text>prostaglandin H2 = thromboxane A2</text>
        <dbReference type="Rhea" id="RHEA:17137"/>
        <dbReference type="ChEBI" id="CHEBI:57405"/>
        <dbReference type="ChEBI" id="CHEBI:57445"/>
        <dbReference type="EC" id="5.3.99.5"/>
    </reaction>
    <physiologicalReaction direction="left-to-right" evidence="27">
        <dbReference type="Rhea" id="RHEA:17138"/>
    </physiologicalReaction>
</comment>
<evidence type="ECO:0000256" key="12">
    <source>
        <dbReference type="ARBA" id="ARBA00022723"/>
    </source>
</evidence>
<evidence type="ECO:0000256" key="22">
    <source>
        <dbReference type="ARBA" id="ARBA00023235"/>
    </source>
</evidence>
<keyword evidence="19" id="KW-0443">Lipid metabolism</keyword>